<reference evidence="2" key="1">
    <citation type="submission" date="2022-11" db="UniProtKB">
        <authorList>
            <consortium name="WormBaseParasite"/>
        </authorList>
    </citation>
    <scope>IDENTIFICATION</scope>
</reference>
<evidence type="ECO:0000313" key="2">
    <source>
        <dbReference type="WBParaSite" id="ES5_v2.g21182.t1"/>
    </source>
</evidence>
<dbReference type="Proteomes" id="UP000887579">
    <property type="component" value="Unplaced"/>
</dbReference>
<proteinExistence type="predicted"/>
<sequence>MSFLILFRSGTRTTFFATQVERYADFYSSSTYNFIHYLIFYFFRAPMMLLPHESTVYHLAKITDKRKKPGQSVVGSRQLSLCHENTEKDGALEEKNPPSEQVDSEINEHGSKDYAKFIKRVRQKIEEQ</sequence>
<accession>A0AC34FWJ0</accession>
<protein>
    <submittedName>
        <fullName evidence="2">Uncharacterized protein</fullName>
    </submittedName>
</protein>
<name>A0AC34FWJ0_9BILA</name>
<organism evidence="1 2">
    <name type="scientific">Panagrolaimus sp. ES5</name>
    <dbReference type="NCBI Taxonomy" id="591445"/>
    <lineage>
        <taxon>Eukaryota</taxon>
        <taxon>Metazoa</taxon>
        <taxon>Ecdysozoa</taxon>
        <taxon>Nematoda</taxon>
        <taxon>Chromadorea</taxon>
        <taxon>Rhabditida</taxon>
        <taxon>Tylenchina</taxon>
        <taxon>Panagrolaimomorpha</taxon>
        <taxon>Panagrolaimoidea</taxon>
        <taxon>Panagrolaimidae</taxon>
        <taxon>Panagrolaimus</taxon>
    </lineage>
</organism>
<dbReference type="WBParaSite" id="ES5_v2.g21182.t1">
    <property type="protein sequence ID" value="ES5_v2.g21182.t1"/>
    <property type="gene ID" value="ES5_v2.g21182"/>
</dbReference>
<evidence type="ECO:0000313" key="1">
    <source>
        <dbReference type="Proteomes" id="UP000887579"/>
    </source>
</evidence>